<evidence type="ECO:0000256" key="1">
    <source>
        <dbReference type="SAM" id="Phobius"/>
    </source>
</evidence>
<sequence length="213" mass="23497">MLLIVVTDNKEREQDMKKQTTDSIRNSKGFTLLELMVLVAIIGILAGLATSYLNNPRLRLRAAARDVVSKVQHARFKALETGDTWAVQFDTSSTAPSYRILSNIGPDNKWNTADDEENGIVYLDDYPGISFGSGHGTAPRDYGETDISDGMSAYENRFIFNADGTTGYPDNGNQKSQGVVYMKTKKGETFAVGMISAAGMIKTWRNYASGWEE</sequence>
<keyword evidence="1" id="KW-0812">Transmembrane</keyword>
<dbReference type="Gene3D" id="3.30.700.10">
    <property type="entry name" value="Glycoprotein, Type 4 Pilin"/>
    <property type="match status" value="1"/>
</dbReference>
<dbReference type="InterPro" id="IPR045584">
    <property type="entry name" value="Pilin-like"/>
</dbReference>
<dbReference type="NCBIfam" id="TIGR02532">
    <property type="entry name" value="IV_pilin_GFxxxE"/>
    <property type="match status" value="1"/>
</dbReference>
<proteinExistence type="predicted"/>
<dbReference type="Pfam" id="PF07963">
    <property type="entry name" value="N_methyl"/>
    <property type="match status" value="1"/>
</dbReference>
<keyword evidence="1" id="KW-0472">Membrane</keyword>
<keyword evidence="3" id="KW-1185">Reference proteome</keyword>
<keyword evidence="1" id="KW-1133">Transmembrane helix</keyword>
<organism evidence="2 3">
    <name type="scientific">Desulfonema limicola</name>
    <dbReference type="NCBI Taxonomy" id="45656"/>
    <lineage>
        <taxon>Bacteria</taxon>
        <taxon>Pseudomonadati</taxon>
        <taxon>Thermodesulfobacteriota</taxon>
        <taxon>Desulfobacteria</taxon>
        <taxon>Desulfobacterales</taxon>
        <taxon>Desulfococcaceae</taxon>
        <taxon>Desulfonema</taxon>
    </lineage>
</organism>
<name>A0A975GJQ3_9BACT</name>
<evidence type="ECO:0000313" key="2">
    <source>
        <dbReference type="EMBL" id="QTA83203.1"/>
    </source>
</evidence>
<dbReference type="SUPFAM" id="SSF54523">
    <property type="entry name" value="Pili subunits"/>
    <property type="match status" value="1"/>
</dbReference>
<reference evidence="2" key="1">
    <citation type="journal article" date="2021" name="Microb. Physiol.">
        <title>Proteogenomic Insights into the Physiology of Marine, Sulfate-Reducing, Filamentous Desulfonema limicola and Desulfonema magnum.</title>
        <authorList>
            <person name="Schnaars V."/>
            <person name="Wohlbrand L."/>
            <person name="Scheve S."/>
            <person name="Hinrichs C."/>
            <person name="Reinhardt R."/>
            <person name="Rabus R."/>
        </authorList>
    </citation>
    <scope>NUCLEOTIDE SEQUENCE</scope>
    <source>
        <strain evidence="2">5ac10</strain>
    </source>
</reference>
<dbReference type="EMBL" id="CP061799">
    <property type="protein sequence ID" value="QTA83203.1"/>
    <property type="molecule type" value="Genomic_DNA"/>
</dbReference>
<dbReference type="Proteomes" id="UP000663720">
    <property type="component" value="Chromosome"/>
</dbReference>
<gene>
    <name evidence="2" type="ORF">dnl_55990</name>
</gene>
<accession>A0A975GJQ3</accession>
<dbReference type="InterPro" id="IPR012902">
    <property type="entry name" value="N_methyl_site"/>
</dbReference>
<protein>
    <submittedName>
        <fullName evidence="2">Prepilin-type cleavage/methylation domain-containing protein</fullName>
    </submittedName>
</protein>
<dbReference type="AlphaFoldDB" id="A0A975GJQ3"/>
<dbReference type="KEGG" id="dli:dnl_55990"/>
<evidence type="ECO:0000313" key="3">
    <source>
        <dbReference type="Proteomes" id="UP000663720"/>
    </source>
</evidence>
<feature type="transmembrane region" description="Helical" evidence="1">
    <location>
        <begin position="35"/>
        <end position="53"/>
    </location>
</feature>
<dbReference type="PROSITE" id="PS00409">
    <property type="entry name" value="PROKAR_NTER_METHYL"/>
    <property type="match status" value="1"/>
</dbReference>